<dbReference type="SUPFAM" id="SSF51445">
    <property type="entry name" value="(Trans)glycosidases"/>
    <property type="match status" value="1"/>
</dbReference>
<evidence type="ECO:0000256" key="3">
    <source>
        <dbReference type="ARBA" id="ARBA00023295"/>
    </source>
</evidence>
<dbReference type="GO" id="GO:0008422">
    <property type="term" value="F:beta-glucosidase activity"/>
    <property type="evidence" value="ECO:0007669"/>
    <property type="project" value="TreeGrafter"/>
</dbReference>
<dbReference type="Pfam" id="PF13004">
    <property type="entry name" value="BACON"/>
    <property type="match status" value="1"/>
</dbReference>
<dbReference type="Proteomes" id="UP000243525">
    <property type="component" value="Unassembled WGS sequence"/>
</dbReference>
<dbReference type="Pfam" id="PF00150">
    <property type="entry name" value="Cellulase"/>
    <property type="match status" value="1"/>
</dbReference>
<keyword evidence="2 4" id="KW-0378">Hydrolase</keyword>
<dbReference type="CDD" id="cd14948">
    <property type="entry name" value="BACON"/>
    <property type="match status" value="1"/>
</dbReference>
<reference evidence="7 8" key="1">
    <citation type="submission" date="2018-04" db="EMBL/GenBank/DDBJ databases">
        <title>Genomic Encyclopedia of Archaeal and Bacterial Type Strains, Phase II (KMG-II): from individual species to whole genera.</title>
        <authorList>
            <person name="Goeker M."/>
        </authorList>
    </citation>
    <scope>NUCLEOTIDE SEQUENCE [LARGE SCALE GENOMIC DNA]</scope>
    <source>
        <strain evidence="7 8">DSM 28823</strain>
    </source>
</reference>
<organism evidence="7 8">
    <name type="scientific">Mangrovibacterium marinum</name>
    <dbReference type="NCBI Taxonomy" id="1639118"/>
    <lineage>
        <taxon>Bacteria</taxon>
        <taxon>Pseudomonadati</taxon>
        <taxon>Bacteroidota</taxon>
        <taxon>Bacteroidia</taxon>
        <taxon>Marinilabiliales</taxon>
        <taxon>Prolixibacteraceae</taxon>
        <taxon>Mangrovibacterium</taxon>
    </lineage>
</organism>
<protein>
    <submittedName>
        <fullName evidence="7">Endoglucanase</fullName>
    </submittedName>
</protein>
<keyword evidence="1" id="KW-0732">Signal</keyword>
<dbReference type="InterPro" id="IPR013783">
    <property type="entry name" value="Ig-like_fold"/>
</dbReference>
<sequence>MLLMVWAVTGCSDSDDEIIIDEPEPTLAAGTTSFSFTADGGTVSFEISSNTTWRINFESTGWCKPSIQTTTGNATVRLMADENPTAEERSLSLSITADGVETINLQCTQAAKELEPTEPEKEEYIEPDNSNMSSLSALDFAALMGQGWNLGNSLESIVANGEELSGNETSWGNEVVSKTLIDAVKAAGFNTIRIPVSWSHKLDDQESYKISWAWKQRVEEVVNYALDNDMYVMINVHWDGGWADHPDNEHQEAINTKLAALWKQIAIYFRDYDDHLLFAGTNEVHEEGYYGTPSAENLEVQNSFNQTFVDVVRATGGRNAYRFLVIQSYNTNIDLAVSDLTLPTDETPDRLMAEVHFYDPYDFALQESGSYKTQWGNGYTDVSDWGQEAWVDEAFGKMKTNFVDQGTPVILGEYGAILRSGLTSGLDEHIAARNYYLNYVTRAAIENGMIPCYWDNGPTGNNSMGLFNRSTGEVVHQDALDAIIGTAEN</sequence>
<evidence type="ECO:0000259" key="5">
    <source>
        <dbReference type="Pfam" id="PF00150"/>
    </source>
</evidence>
<evidence type="ECO:0000313" key="7">
    <source>
        <dbReference type="EMBL" id="PTN09091.1"/>
    </source>
</evidence>
<feature type="domain" description="BACON" evidence="6">
    <location>
        <begin position="59"/>
        <end position="102"/>
    </location>
</feature>
<dbReference type="PANTHER" id="PTHR31297">
    <property type="entry name" value="GLUCAN ENDO-1,6-BETA-GLUCOSIDASE B"/>
    <property type="match status" value="1"/>
</dbReference>
<keyword evidence="8" id="KW-1185">Reference proteome</keyword>
<dbReference type="GO" id="GO:0005576">
    <property type="term" value="C:extracellular region"/>
    <property type="evidence" value="ECO:0007669"/>
    <property type="project" value="TreeGrafter"/>
</dbReference>
<dbReference type="GO" id="GO:0009986">
    <property type="term" value="C:cell surface"/>
    <property type="evidence" value="ECO:0007669"/>
    <property type="project" value="TreeGrafter"/>
</dbReference>
<evidence type="ECO:0000313" key="8">
    <source>
        <dbReference type="Proteomes" id="UP000243525"/>
    </source>
</evidence>
<evidence type="ECO:0000256" key="2">
    <source>
        <dbReference type="ARBA" id="ARBA00022801"/>
    </source>
</evidence>
<dbReference type="EMBL" id="QAAD01000006">
    <property type="protein sequence ID" value="PTN09091.1"/>
    <property type="molecule type" value="Genomic_DNA"/>
</dbReference>
<gene>
    <name evidence="7" type="ORF">C8N47_106191</name>
</gene>
<evidence type="ECO:0000256" key="1">
    <source>
        <dbReference type="ARBA" id="ARBA00022729"/>
    </source>
</evidence>
<evidence type="ECO:0000259" key="6">
    <source>
        <dbReference type="Pfam" id="PF13004"/>
    </source>
</evidence>
<dbReference type="AlphaFoldDB" id="A0A2T5C2Y6"/>
<feature type="domain" description="Glycoside hydrolase family 5" evidence="5">
    <location>
        <begin position="163"/>
        <end position="458"/>
    </location>
</feature>
<dbReference type="Gene3D" id="2.60.40.10">
    <property type="entry name" value="Immunoglobulins"/>
    <property type="match status" value="1"/>
</dbReference>
<dbReference type="PANTHER" id="PTHR31297:SF17">
    <property type="entry name" value="ENDOGLUCANASE"/>
    <property type="match status" value="1"/>
</dbReference>
<dbReference type="InterPro" id="IPR017853">
    <property type="entry name" value="GH"/>
</dbReference>
<dbReference type="InterPro" id="IPR001547">
    <property type="entry name" value="Glyco_hydro_5"/>
</dbReference>
<keyword evidence="3 4" id="KW-0326">Glycosidase</keyword>
<dbReference type="Gene3D" id="3.20.20.80">
    <property type="entry name" value="Glycosidases"/>
    <property type="match status" value="1"/>
</dbReference>
<proteinExistence type="inferred from homology"/>
<comment type="similarity">
    <text evidence="4">Belongs to the glycosyl hydrolase 5 (cellulase A) family.</text>
</comment>
<comment type="caution">
    <text evidence="7">The sequence shown here is derived from an EMBL/GenBank/DDBJ whole genome shotgun (WGS) entry which is preliminary data.</text>
</comment>
<dbReference type="InterPro" id="IPR050386">
    <property type="entry name" value="Glycosyl_hydrolase_5"/>
</dbReference>
<evidence type="ECO:0000256" key="4">
    <source>
        <dbReference type="RuleBase" id="RU361153"/>
    </source>
</evidence>
<dbReference type="GO" id="GO:0009251">
    <property type="term" value="P:glucan catabolic process"/>
    <property type="evidence" value="ECO:0007669"/>
    <property type="project" value="TreeGrafter"/>
</dbReference>
<name>A0A2T5C2Y6_9BACT</name>
<dbReference type="InterPro" id="IPR024361">
    <property type="entry name" value="BACON"/>
</dbReference>
<accession>A0A2T5C2Y6</accession>